<evidence type="ECO:0000256" key="6">
    <source>
        <dbReference type="ARBA" id="ARBA00039101"/>
    </source>
</evidence>
<evidence type="ECO:0000313" key="11">
    <source>
        <dbReference type="EMBL" id="QNN68197.1"/>
    </source>
</evidence>
<feature type="region of interest" description="Disordered" evidence="9">
    <location>
        <begin position="326"/>
        <end position="369"/>
    </location>
</feature>
<evidence type="ECO:0000256" key="8">
    <source>
        <dbReference type="ARBA" id="ARBA00049547"/>
    </source>
</evidence>
<dbReference type="InterPro" id="IPR006076">
    <property type="entry name" value="FAD-dep_OxRdtase"/>
</dbReference>
<dbReference type="InterPro" id="IPR023209">
    <property type="entry name" value="DAO"/>
</dbReference>
<keyword evidence="12" id="KW-1185">Reference proteome</keyword>
<feature type="domain" description="FAD dependent oxidoreductase" evidence="10">
    <location>
        <begin position="35"/>
        <end position="91"/>
    </location>
</feature>
<evidence type="ECO:0000256" key="3">
    <source>
        <dbReference type="ARBA" id="ARBA00022630"/>
    </source>
</evidence>
<dbReference type="Pfam" id="PF01266">
    <property type="entry name" value="DAO"/>
    <property type="match status" value="2"/>
</dbReference>
<comment type="cofactor">
    <cofactor evidence="1">
        <name>FAD</name>
        <dbReference type="ChEBI" id="CHEBI:57692"/>
    </cofactor>
</comment>
<dbReference type="GO" id="GO:0071949">
    <property type="term" value="F:FAD binding"/>
    <property type="evidence" value="ECO:0007669"/>
    <property type="project" value="InterPro"/>
</dbReference>
<evidence type="ECO:0000256" key="4">
    <source>
        <dbReference type="ARBA" id="ARBA00022827"/>
    </source>
</evidence>
<sequence>MDRRAFTLGSSAALLSACATVPRSAGCTPLPRVLVDESRIIRRVAGLRPYRAAGFVVRREALGDKALVHNYGHGGAGITLSWGSSRLAADLGLQGHSGPVAVLGSGVMGLTTARLVQEAGFPVRIYTAALPANTTSAVAGGQISPFGHFREDSVTPAWMAQFQAAMAYSWKRFQTLVGDRYGIRWLPTYEESRNASFADDWLNQYHANARALRPDEHPFPVENIVRFDTMYVETPRFMAWLTDEFLKAGGTIRMRKFDTLADVATLPERLVFNCTGVGAKQLLGDDILTPVRGQLAVLQPQHEVRYAFAGDAGYMFPRGDGILLGGRSSAASTTRRPSRKISRGSSRRTANCSPASAAPHDPPLRPPFRIVERGPVRLLARRPAQRRKPDRGRFGAACGIGRALWRRSAAQARRLGAQWPAKREAARGRLLLRRRLGRGGARRLRLRRPGIRRAWLRHHCRRLSAGTARSLPGVRPGCGAGRPLDPRPCRPIWRRPGADPSLRPFGRRLFGRDARP</sequence>
<dbReference type="PROSITE" id="PS51257">
    <property type="entry name" value="PROKAR_LIPOPROTEIN"/>
    <property type="match status" value="1"/>
</dbReference>
<evidence type="ECO:0000256" key="1">
    <source>
        <dbReference type="ARBA" id="ARBA00001974"/>
    </source>
</evidence>
<dbReference type="EC" id="1.4.3.3" evidence="6"/>
<evidence type="ECO:0000256" key="2">
    <source>
        <dbReference type="ARBA" id="ARBA00006730"/>
    </source>
</evidence>
<evidence type="ECO:0000256" key="5">
    <source>
        <dbReference type="ARBA" id="ARBA00023002"/>
    </source>
</evidence>
<comment type="catalytic activity">
    <reaction evidence="8">
        <text>a D-alpha-amino acid + O2 + H2O = a 2-oxocarboxylate + H2O2 + NH4(+)</text>
        <dbReference type="Rhea" id="RHEA:21816"/>
        <dbReference type="ChEBI" id="CHEBI:15377"/>
        <dbReference type="ChEBI" id="CHEBI:15379"/>
        <dbReference type="ChEBI" id="CHEBI:16240"/>
        <dbReference type="ChEBI" id="CHEBI:28938"/>
        <dbReference type="ChEBI" id="CHEBI:35179"/>
        <dbReference type="ChEBI" id="CHEBI:59871"/>
        <dbReference type="EC" id="1.4.3.3"/>
    </reaction>
    <physiologicalReaction direction="left-to-right" evidence="8">
        <dbReference type="Rhea" id="RHEA:21817"/>
    </physiologicalReaction>
</comment>
<dbReference type="GO" id="GO:0019478">
    <property type="term" value="P:D-amino acid catabolic process"/>
    <property type="evidence" value="ECO:0007669"/>
    <property type="project" value="TreeGrafter"/>
</dbReference>
<name>A0A7G9SK22_9SPHN</name>
<comment type="similarity">
    <text evidence="2">Belongs to the DAMOX/DASOX family.</text>
</comment>
<dbReference type="Proteomes" id="UP000515971">
    <property type="component" value="Chromosome"/>
</dbReference>
<reference evidence="11 12" key="1">
    <citation type="submission" date="2020-08" db="EMBL/GenBank/DDBJ databases">
        <title>Genome sequence of Sphingomonas lutea KCTC 23642T.</title>
        <authorList>
            <person name="Hyun D.-W."/>
            <person name="Bae J.-W."/>
        </authorList>
    </citation>
    <scope>NUCLEOTIDE SEQUENCE [LARGE SCALE GENOMIC DNA]</scope>
    <source>
        <strain evidence="11 12">KCTC 23642</strain>
    </source>
</reference>
<keyword evidence="5" id="KW-0560">Oxidoreductase</keyword>
<dbReference type="SUPFAM" id="SSF51971">
    <property type="entry name" value="Nucleotide-binding domain"/>
    <property type="match status" value="1"/>
</dbReference>
<accession>A0A7G9SK22</accession>
<dbReference type="Gene3D" id="3.30.9.10">
    <property type="entry name" value="D-Amino Acid Oxidase, subunit A, domain 2"/>
    <property type="match status" value="1"/>
</dbReference>
<protein>
    <recommendedName>
        <fullName evidence="7">D-amino-acid oxidase</fullName>
        <ecNumber evidence="6">1.4.3.3</ecNumber>
    </recommendedName>
</protein>
<organism evidence="11 12">
    <name type="scientific">Sphingomonas lutea</name>
    <dbReference type="NCBI Taxonomy" id="1045317"/>
    <lineage>
        <taxon>Bacteria</taxon>
        <taxon>Pseudomonadati</taxon>
        <taxon>Pseudomonadota</taxon>
        <taxon>Alphaproteobacteria</taxon>
        <taxon>Sphingomonadales</taxon>
        <taxon>Sphingomonadaceae</taxon>
        <taxon>Sphingomonas</taxon>
    </lineage>
</organism>
<dbReference type="AlphaFoldDB" id="A0A7G9SK22"/>
<evidence type="ECO:0000256" key="7">
    <source>
        <dbReference type="ARBA" id="ARBA00039751"/>
    </source>
</evidence>
<evidence type="ECO:0000259" key="10">
    <source>
        <dbReference type="Pfam" id="PF01266"/>
    </source>
</evidence>
<dbReference type="PANTHER" id="PTHR11530:SF11">
    <property type="entry name" value="D-ASPARTATE OXIDASE"/>
    <property type="match status" value="1"/>
</dbReference>
<keyword evidence="3" id="KW-0285">Flavoprotein</keyword>
<dbReference type="EMBL" id="CP060718">
    <property type="protein sequence ID" value="QNN68197.1"/>
    <property type="molecule type" value="Genomic_DNA"/>
</dbReference>
<feature type="domain" description="FAD dependent oxidoreductase" evidence="10">
    <location>
        <begin position="100"/>
        <end position="342"/>
    </location>
</feature>
<evidence type="ECO:0000313" key="12">
    <source>
        <dbReference type="Proteomes" id="UP000515971"/>
    </source>
</evidence>
<dbReference type="GO" id="GO:0005737">
    <property type="term" value="C:cytoplasm"/>
    <property type="evidence" value="ECO:0007669"/>
    <property type="project" value="TreeGrafter"/>
</dbReference>
<feature type="compositionally biased region" description="Basic residues" evidence="9">
    <location>
        <begin position="336"/>
        <end position="346"/>
    </location>
</feature>
<dbReference type="GO" id="GO:0003884">
    <property type="term" value="F:D-amino-acid oxidase activity"/>
    <property type="evidence" value="ECO:0007669"/>
    <property type="project" value="UniProtKB-EC"/>
</dbReference>
<dbReference type="PANTHER" id="PTHR11530">
    <property type="entry name" value="D-AMINO ACID OXIDASE"/>
    <property type="match status" value="1"/>
</dbReference>
<gene>
    <name evidence="11" type="ORF">H9L13_04770</name>
</gene>
<dbReference type="KEGG" id="slut:H9L13_04770"/>
<keyword evidence="4" id="KW-0274">FAD</keyword>
<proteinExistence type="inferred from homology"/>
<evidence type="ECO:0000256" key="9">
    <source>
        <dbReference type="SAM" id="MobiDB-lite"/>
    </source>
</evidence>
<feature type="region of interest" description="Disordered" evidence="9">
    <location>
        <begin position="489"/>
        <end position="516"/>
    </location>
</feature>
<dbReference type="Gene3D" id="3.40.50.720">
    <property type="entry name" value="NAD(P)-binding Rossmann-like Domain"/>
    <property type="match status" value="2"/>
</dbReference>